<evidence type="ECO:0000256" key="7">
    <source>
        <dbReference type="SAM" id="MobiDB-lite"/>
    </source>
</evidence>
<gene>
    <name evidence="9" type="ordered locus">Tmar_0192</name>
</gene>
<keyword evidence="4" id="KW-1005">Bacterial flagellum biogenesis</keyword>
<dbReference type="eggNOG" id="COG2747">
    <property type="taxonomic scope" value="Bacteria"/>
</dbReference>
<dbReference type="KEGG" id="tmr:Tmar_0192"/>
<dbReference type="GO" id="GO:0044781">
    <property type="term" value="P:bacterial-type flagellum organization"/>
    <property type="evidence" value="ECO:0007669"/>
    <property type="project" value="UniProtKB-KW"/>
</dbReference>
<dbReference type="GO" id="GO:0045892">
    <property type="term" value="P:negative regulation of DNA-templated transcription"/>
    <property type="evidence" value="ECO:0007669"/>
    <property type="project" value="InterPro"/>
</dbReference>
<comment type="similarity">
    <text evidence="1">Belongs to the FlgM family.</text>
</comment>
<dbReference type="Pfam" id="PF04316">
    <property type="entry name" value="FlgM"/>
    <property type="match status" value="1"/>
</dbReference>
<evidence type="ECO:0000256" key="3">
    <source>
        <dbReference type="ARBA" id="ARBA00022491"/>
    </source>
</evidence>
<evidence type="ECO:0000256" key="6">
    <source>
        <dbReference type="ARBA" id="ARBA00023163"/>
    </source>
</evidence>
<keyword evidence="5" id="KW-0805">Transcription regulation</keyword>
<evidence type="ECO:0000256" key="1">
    <source>
        <dbReference type="ARBA" id="ARBA00005322"/>
    </source>
</evidence>
<proteinExistence type="inferred from homology"/>
<evidence type="ECO:0000256" key="4">
    <source>
        <dbReference type="ARBA" id="ARBA00022795"/>
    </source>
</evidence>
<dbReference type="EMBL" id="CP002344">
    <property type="protein sequence ID" value="ADU50317.1"/>
    <property type="molecule type" value="Genomic_DNA"/>
</dbReference>
<evidence type="ECO:0000256" key="5">
    <source>
        <dbReference type="ARBA" id="ARBA00023015"/>
    </source>
</evidence>
<dbReference type="RefSeq" id="WP_013494622.1">
    <property type="nucleotide sequence ID" value="NC_014831.1"/>
</dbReference>
<feature type="region of interest" description="Disordered" evidence="7">
    <location>
        <begin position="23"/>
        <end position="112"/>
    </location>
</feature>
<dbReference type="Proteomes" id="UP000008915">
    <property type="component" value="Chromosome"/>
</dbReference>
<feature type="domain" description="Anti-sigma-28 factor FlgM C-terminal" evidence="8">
    <location>
        <begin position="110"/>
        <end position="163"/>
    </location>
</feature>
<evidence type="ECO:0000313" key="10">
    <source>
        <dbReference type="Proteomes" id="UP000008915"/>
    </source>
</evidence>
<evidence type="ECO:0000256" key="2">
    <source>
        <dbReference type="ARBA" id="ARBA00017823"/>
    </source>
</evidence>
<dbReference type="NCBIfam" id="TIGR03824">
    <property type="entry name" value="FlgM_jcvi"/>
    <property type="match status" value="1"/>
</dbReference>
<dbReference type="AlphaFoldDB" id="E6SLQ0"/>
<dbReference type="HOGENOM" id="CLU_131000_0_0_9"/>
<feature type="compositionally biased region" description="Low complexity" evidence="7">
    <location>
        <begin position="61"/>
        <end position="90"/>
    </location>
</feature>
<sequence>MIISRQQVVNALKAYGMLPGPGVPGNAPGPVPPAGPTVPPGPGAAGGERGEPHTPGPVATSVGSGSPSGRPGAVAGTSPAGGAAGAAGVAGSSGAGGAGGLQGPVTAPRDRVDLSPEAAAIRRLVEEARRLPDVRPERVAALRQQIARGEYAVDPEQVAERMLYRLLADRAQEGR</sequence>
<reference evidence="9 10" key="1">
    <citation type="journal article" date="2010" name="Stand. Genomic Sci.">
        <title>Complete genome sequence of Thermaerobacter marianensis type strain (7p75a).</title>
        <authorList>
            <person name="Han C."/>
            <person name="Gu W."/>
            <person name="Zhang X."/>
            <person name="Lapidus A."/>
            <person name="Nolan M."/>
            <person name="Copeland A."/>
            <person name="Lucas S."/>
            <person name="Del Rio T.G."/>
            <person name="Tice H."/>
            <person name="Cheng J.F."/>
            <person name="Tapia R."/>
            <person name="Goodwin L."/>
            <person name="Pitluck S."/>
            <person name="Pagani I."/>
            <person name="Ivanova N."/>
            <person name="Mavromatis K."/>
            <person name="Mikhailova N."/>
            <person name="Pati A."/>
            <person name="Chen A."/>
            <person name="Palaniappan K."/>
            <person name="Land M."/>
            <person name="Hauser L."/>
            <person name="Chang Y.J."/>
            <person name="Jeffries C.D."/>
            <person name="Schneider S."/>
            <person name="Rohde M."/>
            <person name="Goker M."/>
            <person name="Pukall R."/>
            <person name="Woyke T."/>
            <person name="Bristow J."/>
            <person name="Eisen J.A."/>
            <person name="Markowitz V."/>
            <person name="Hugenholtz P."/>
            <person name="Kyrpides N.C."/>
            <person name="Klenk H.P."/>
            <person name="Detter J.C."/>
        </authorList>
    </citation>
    <scope>NUCLEOTIDE SEQUENCE [LARGE SCALE GENOMIC DNA]</scope>
    <source>
        <strain evidence="10">ATCC 700841 / DSM 12885 / JCM 10246 / 7p75a</strain>
    </source>
</reference>
<dbReference type="InterPro" id="IPR031316">
    <property type="entry name" value="FlgM_C"/>
</dbReference>
<accession>E6SLQ0</accession>
<dbReference type="InterPro" id="IPR007412">
    <property type="entry name" value="FlgM"/>
</dbReference>
<feature type="compositionally biased region" description="Pro residues" evidence="7">
    <location>
        <begin position="27"/>
        <end position="42"/>
    </location>
</feature>
<feature type="compositionally biased region" description="Gly residues" evidence="7">
    <location>
        <begin position="91"/>
        <end position="102"/>
    </location>
</feature>
<organism evidence="9 10">
    <name type="scientific">Thermaerobacter marianensis (strain ATCC 700841 / DSM 12885 / JCM 10246 / 7p75a)</name>
    <dbReference type="NCBI Taxonomy" id="644966"/>
    <lineage>
        <taxon>Bacteria</taxon>
        <taxon>Bacillati</taxon>
        <taxon>Bacillota</taxon>
        <taxon>Clostridia</taxon>
        <taxon>Eubacteriales</taxon>
        <taxon>Clostridiales Family XVII. Incertae Sedis</taxon>
        <taxon>Thermaerobacter</taxon>
    </lineage>
</organism>
<reference evidence="10" key="2">
    <citation type="journal article" date="2010" name="Stand. Genomic Sci.">
        <title>Complete genome sequence of Thermaerobacter marianensis type strain (7p75aT).</title>
        <authorList>
            <person name="Han C."/>
            <person name="Gu W."/>
            <person name="Zhang X."/>
            <person name="Lapidus A."/>
            <person name="Nolan M."/>
            <person name="Copeland A."/>
            <person name="Lucas S."/>
            <person name="Glavina Del Rio T."/>
            <person name="Tice H."/>
            <person name="Cheng J."/>
            <person name="Tapia R."/>
            <person name="Goodwin L."/>
            <person name="Pitluck S."/>
            <person name="Pagani I."/>
            <person name="Ivanova N."/>
            <person name="Mavromatis K."/>
            <person name="Mikhailova N."/>
            <person name="Pati A."/>
            <person name="Chen A."/>
            <person name="Palaniappan K."/>
            <person name="Land M."/>
            <person name="Hauser L."/>
            <person name="Chang Y."/>
            <person name="Jeffries C."/>
            <person name="Schneider S."/>
            <person name="Rohde M."/>
            <person name="Goker M."/>
            <person name="Pukall R."/>
            <person name="Woyke T."/>
            <person name="Bristow J."/>
            <person name="Eisen J."/>
            <person name="Markowitz V."/>
            <person name="Hugenholtz P."/>
            <person name="Kyrpides N."/>
            <person name="Klenk H."/>
            <person name="Detter J."/>
        </authorList>
    </citation>
    <scope>NUCLEOTIDE SEQUENCE [LARGE SCALE GENOMIC DNA]</scope>
    <source>
        <strain evidence="10">ATCC 700841 / DSM 12885 / JCM 10246 / 7p75a</strain>
    </source>
</reference>
<keyword evidence="10" id="KW-1185">Reference proteome</keyword>
<evidence type="ECO:0000313" key="9">
    <source>
        <dbReference type="EMBL" id="ADU50317.1"/>
    </source>
</evidence>
<dbReference type="STRING" id="644966.Tmar_0192"/>
<dbReference type="SUPFAM" id="SSF101498">
    <property type="entry name" value="Anti-sigma factor FlgM"/>
    <property type="match status" value="1"/>
</dbReference>
<evidence type="ECO:0000259" key="8">
    <source>
        <dbReference type="Pfam" id="PF04316"/>
    </source>
</evidence>
<name>E6SLQ0_THEM7</name>
<keyword evidence="6" id="KW-0804">Transcription</keyword>
<keyword evidence="3" id="KW-0678">Repressor</keyword>
<dbReference type="InterPro" id="IPR035890">
    <property type="entry name" value="Anti-sigma-28_factor_FlgM_sf"/>
</dbReference>
<protein>
    <recommendedName>
        <fullName evidence="2">Negative regulator of flagellin synthesis</fullName>
    </recommendedName>
</protein>